<dbReference type="Pfam" id="PF14278">
    <property type="entry name" value="TetR_C_8"/>
    <property type="match status" value="1"/>
</dbReference>
<proteinExistence type="predicted"/>
<evidence type="ECO:0000313" key="5">
    <source>
        <dbReference type="EMBL" id="TCT19341.1"/>
    </source>
</evidence>
<gene>
    <name evidence="5" type="ORF">EDD68_11825</name>
</gene>
<dbReference type="EMBL" id="SMAN01000018">
    <property type="protein sequence ID" value="TCT19341.1"/>
    <property type="molecule type" value="Genomic_DNA"/>
</dbReference>
<feature type="domain" description="HTH tetR-type" evidence="4">
    <location>
        <begin position="13"/>
        <end position="73"/>
    </location>
</feature>
<dbReference type="OrthoDB" id="9810250at2"/>
<protein>
    <submittedName>
        <fullName evidence="5">TetR family transcriptional regulator</fullName>
    </submittedName>
</protein>
<sequence length="203" mass="24095">MKDTPAKLDRRVRRSKKALQESLIQLMKEKDFKEITVTEIVHHADLNRGTFYKHFQYKEDLLREMMDEVMNDLVASYREPYKDGRTLKMKNLTSSAVRVFDHVYKYSSFYTLLFKSNSLVDFQMKIGKVLRDLALKDLDEYAPDPKINREIHASYRVYAIIGMIIEWVNSDFKYSSRYMAEQLVEILKLDQKKAAYKPRVEGE</sequence>
<dbReference type="InterPro" id="IPR050624">
    <property type="entry name" value="HTH-type_Tx_Regulator"/>
</dbReference>
<evidence type="ECO:0000259" key="4">
    <source>
        <dbReference type="PROSITE" id="PS50977"/>
    </source>
</evidence>
<evidence type="ECO:0000313" key="6">
    <source>
        <dbReference type="Proteomes" id="UP000294650"/>
    </source>
</evidence>
<comment type="caution">
    <text evidence="5">The sequence shown here is derived from an EMBL/GenBank/DDBJ whole genome shotgun (WGS) entry which is preliminary data.</text>
</comment>
<dbReference type="Pfam" id="PF00440">
    <property type="entry name" value="TetR_N"/>
    <property type="match status" value="1"/>
</dbReference>
<organism evidence="5 6">
    <name type="scientific">Melghiribacillus thermohalophilus</name>
    <dbReference type="NCBI Taxonomy" id="1324956"/>
    <lineage>
        <taxon>Bacteria</taxon>
        <taxon>Bacillati</taxon>
        <taxon>Bacillota</taxon>
        <taxon>Bacilli</taxon>
        <taxon>Bacillales</taxon>
        <taxon>Bacillaceae</taxon>
        <taxon>Melghiribacillus</taxon>
    </lineage>
</organism>
<feature type="DNA-binding region" description="H-T-H motif" evidence="3">
    <location>
        <begin position="36"/>
        <end position="55"/>
    </location>
</feature>
<dbReference type="InterPro" id="IPR039532">
    <property type="entry name" value="TetR_C_Firmicutes"/>
</dbReference>
<dbReference type="Proteomes" id="UP000294650">
    <property type="component" value="Unassembled WGS sequence"/>
</dbReference>
<dbReference type="InterPro" id="IPR001647">
    <property type="entry name" value="HTH_TetR"/>
</dbReference>
<evidence type="ECO:0000256" key="3">
    <source>
        <dbReference type="PROSITE-ProRule" id="PRU00335"/>
    </source>
</evidence>
<dbReference type="RefSeq" id="WP_132372447.1">
    <property type="nucleotide sequence ID" value="NZ_SMAN01000018.1"/>
</dbReference>
<keyword evidence="6" id="KW-1185">Reference proteome</keyword>
<accession>A0A4R3MVD7</accession>
<dbReference type="PANTHER" id="PTHR43479:SF7">
    <property type="entry name" value="TETR-FAMILY TRANSCRIPTIONAL REGULATOR"/>
    <property type="match status" value="1"/>
</dbReference>
<evidence type="ECO:0000256" key="1">
    <source>
        <dbReference type="ARBA" id="ARBA00022491"/>
    </source>
</evidence>
<keyword evidence="2 3" id="KW-0238">DNA-binding</keyword>
<dbReference type="Gene3D" id="1.10.357.10">
    <property type="entry name" value="Tetracycline Repressor, domain 2"/>
    <property type="match status" value="1"/>
</dbReference>
<name>A0A4R3MVD7_9BACI</name>
<dbReference type="PANTHER" id="PTHR43479">
    <property type="entry name" value="ACREF/ENVCD OPERON REPRESSOR-RELATED"/>
    <property type="match status" value="1"/>
</dbReference>
<dbReference type="PROSITE" id="PS50977">
    <property type="entry name" value="HTH_TETR_2"/>
    <property type="match status" value="1"/>
</dbReference>
<dbReference type="InterPro" id="IPR009057">
    <property type="entry name" value="Homeodomain-like_sf"/>
</dbReference>
<dbReference type="AlphaFoldDB" id="A0A4R3MVD7"/>
<keyword evidence="1" id="KW-0678">Repressor</keyword>
<dbReference type="GO" id="GO:0003677">
    <property type="term" value="F:DNA binding"/>
    <property type="evidence" value="ECO:0007669"/>
    <property type="project" value="UniProtKB-UniRule"/>
</dbReference>
<dbReference type="SUPFAM" id="SSF46689">
    <property type="entry name" value="Homeodomain-like"/>
    <property type="match status" value="1"/>
</dbReference>
<evidence type="ECO:0000256" key="2">
    <source>
        <dbReference type="ARBA" id="ARBA00023125"/>
    </source>
</evidence>
<reference evidence="5 6" key="1">
    <citation type="submission" date="2019-03" db="EMBL/GenBank/DDBJ databases">
        <title>Genomic Encyclopedia of Type Strains, Phase IV (KMG-IV): sequencing the most valuable type-strain genomes for metagenomic binning, comparative biology and taxonomic classification.</title>
        <authorList>
            <person name="Goeker M."/>
        </authorList>
    </citation>
    <scope>NUCLEOTIDE SEQUENCE [LARGE SCALE GENOMIC DNA]</scope>
    <source>
        <strain evidence="5 6">DSM 25894</strain>
    </source>
</reference>